<dbReference type="AlphaFoldDB" id="A0A7W5ZNI0"/>
<dbReference type="EMBL" id="JACIBY010000012">
    <property type="protein sequence ID" value="MBB3840697.1"/>
    <property type="molecule type" value="Genomic_DNA"/>
</dbReference>
<feature type="transmembrane region" description="Helical" evidence="3">
    <location>
        <begin position="7"/>
        <end position="25"/>
    </location>
</feature>
<dbReference type="PANTHER" id="PTHR30329">
    <property type="entry name" value="STATOR ELEMENT OF FLAGELLAR MOTOR COMPLEX"/>
    <property type="match status" value="1"/>
</dbReference>
<dbReference type="Pfam" id="PF00691">
    <property type="entry name" value="OmpA"/>
    <property type="match status" value="1"/>
</dbReference>
<dbReference type="Proteomes" id="UP000541352">
    <property type="component" value="Unassembled WGS sequence"/>
</dbReference>
<dbReference type="PROSITE" id="PS51123">
    <property type="entry name" value="OMPA_2"/>
    <property type="match status" value="1"/>
</dbReference>
<feature type="domain" description="OmpA-like" evidence="4">
    <location>
        <begin position="179"/>
        <end position="295"/>
    </location>
</feature>
<dbReference type="Gene3D" id="3.30.1330.60">
    <property type="entry name" value="OmpA-like domain"/>
    <property type="match status" value="2"/>
</dbReference>
<name>A0A7W5ZNI0_9BACT</name>
<dbReference type="InterPro" id="IPR006665">
    <property type="entry name" value="OmpA-like"/>
</dbReference>
<keyword evidence="6" id="KW-1185">Reference proteome</keyword>
<keyword evidence="3" id="KW-0812">Transmembrane</keyword>
<comment type="caution">
    <text evidence="5">The sequence shown here is derived from an EMBL/GenBank/DDBJ whole genome shotgun (WGS) entry which is preliminary data.</text>
</comment>
<evidence type="ECO:0000256" key="3">
    <source>
        <dbReference type="SAM" id="Phobius"/>
    </source>
</evidence>
<dbReference type="CDD" id="cd07185">
    <property type="entry name" value="OmpA_C-like"/>
    <property type="match status" value="1"/>
</dbReference>
<proteinExistence type="predicted"/>
<evidence type="ECO:0000313" key="6">
    <source>
        <dbReference type="Proteomes" id="UP000541352"/>
    </source>
</evidence>
<dbReference type="InterPro" id="IPR036737">
    <property type="entry name" value="OmpA-like_sf"/>
</dbReference>
<protein>
    <submittedName>
        <fullName evidence="5">OOP family OmpA-OmpF porin</fullName>
    </submittedName>
</protein>
<keyword evidence="3" id="KW-1133">Transmembrane helix</keyword>
<accession>A0A7W5ZNI0</accession>
<dbReference type="SUPFAM" id="SSF103088">
    <property type="entry name" value="OmpA-like"/>
    <property type="match status" value="2"/>
</dbReference>
<evidence type="ECO:0000259" key="4">
    <source>
        <dbReference type="PROSITE" id="PS51123"/>
    </source>
</evidence>
<evidence type="ECO:0000256" key="2">
    <source>
        <dbReference type="SAM" id="MobiDB-lite"/>
    </source>
</evidence>
<reference evidence="5 6" key="1">
    <citation type="submission" date="2020-08" db="EMBL/GenBank/DDBJ databases">
        <title>Genomic Encyclopedia of Type Strains, Phase IV (KMG-IV): sequencing the most valuable type-strain genomes for metagenomic binning, comparative biology and taxonomic classification.</title>
        <authorList>
            <person name="Goeker M."/>
        </authorList>
    </citation>
    <scope>NUCLEOTIDE SEQUENCE [LARGE SCALE GENOMIC DNA]</scope>
    <source>
        <strain evidence="5 6">DSM 17976</strain>
    </source>
</reference>
<dbReference type="PANTHER" id="PTHR30329:SF21">
    <property type="entry name" value="LIPOPROTEIN YIAD-RELATED"/>
    <property type="match status" value="1"/>
</dbReference>
<feature type="region of interest" description="Disordered" evidence="2">
    <location>
        <begin position="266"/>
        <end position="295"/>
    </location>
</feature>
<dbReference type="InterPro" id="IPR050330">
    <property type="entry name" value="Bact_OuterMem_StrucFunc"/>
</dbReference>
<sequence>MSSGVKTLAWILLVGWIGGATYWHVCKIKLLCDGPSTMTTAPTYVNPPLSIVDGAQLNLSSPLNFGFKKSVADPNYANVKKELDSLAAYLKANPGRKLTVTGLYASIEQNNTTFPDLGFARADALKKYLVDAGVPAAQLQTASRLIDLQFSIDDSTHGMEFGFDSLALPKSEEALAAAEKYEDVFKPMDLYFKTGSSDYIHTPDNEKFLDEAKKYLATHKDKKLSLTGHTDNVGADDKNLALSGKRAAGVKSAFVKFGIAADQLSTEAKGETQPKASNDTPEGRKANRRVSIVVQ</sequence>
<dbReference type="GO" id="GO:0016020">
    <property type="term" value="C:membrane"/>
    <property type="evidence" value="ECO:0007669"/>
    <property type="project" value="UniProtKB-UniRule"/>
</dbReference>
<organism evidence="5 6">
    <name type="scientific">Runella defluvii</name>
    <dbReference type="NCBI Taxonomy" id="370973"/>
    <lineage>
        <taxon>Bacteria</taxon>
        <taxon>Pseudomonadati</taxon>
        <taxon>Bacteroidota</taxon>
        <taxon>Cytophagia</taxon>
        <taxon>Cytophagales</taxon>
        <taxon>Spirosomataceae</taxon>
        <taxon>Runella</taxon>
    </lineage>
</organism>
<evidence type="ECO:0000313" key="5">
    <source>
        <dbReference type="EMBL" id="MBB3840697.1"/>
    </source>
</evidence>
<gene>
    <name evidence="5" type="ORF">FHS57_004717</name>
</gene>
<evidence type="ECO:0000256" key="1">
    <source>
        <dbReference type="PROSITE-ProRule" id="PRU00473"/>
    </source>
</evidence>
<keyword evidence="1 3" id="KW-0472">Membrane</keyword>
<dbReference type="RefSeq" id="WP_183977835.1">
    <property type="nucleotide sequence ID" value="NZ_JACIBY010000012.1"/>
</dbReference>